<dbReference type="AlphaFoldDB" id="W2WB91"/>
<name>W2WB91_PHYNI</name>
<organism evidence="3 4">
    <name type="scientific">Phytophthora nicotianae CJ01A1</name>
    <dbReference type="NCBI Taxonomy" id="1317063"/>
    <lineage>
        <taxon>Eukaryota</taxon>
        <taxon>Sar</taxon>
        <taxon>Stramenopiles</taxon>
        <taxon>Oomycota</taxon>
        <taxon>Peronosporomycetes</taxon>
        <taxon>Peronosporales</taxon>
        <taxon>Peronosporaceae</taxon>
        <taxon>Phytophthora</taxon>
    </lineage>
</organism>
<accession>W2WB91</accession>
<evidence type="ECO:0000256" key="1">
    <source>
        <dbReference type="SAM" id="Coils"/>
    </source>
</evidence>
<sequence>MLRVLQILEQYDPEHSPNTLSSDVIGCVVPQAPTTSESIYTEAVKTVHHANSATHKSSEVEDSNTLSRTRSGRADHTMRSTERDSPKFHTKYRIKSSEEYRERRRLRQERFRAKQAQREKDLKTEVKKLRQDVPLLEMQRLRMSFENGLTLGSVVTEYFQIFRRGIWPSNAATSCFIKAMSQQQLVFLQTAISRHVIVGKFQGVDALIEQWRRYCTYFDNVEFRLGELEFSSPNIVWTRSTMSVSITEKTLEKVFPHLLEAEQLRLRSKLLSQRLVLPCRVCFEWNEVSKRVVRLDTMVDFITPLLDVLGNLDSVALALKKFLIISDCFH</sequence>
<comment type="caution">
    <text evidence="3">The sequence shown here is derived from an EMBL/GenBank/DDBJ whole genome shotgun (WGS) entry which is preliminary data.</text>
</comment>
<protein>
    <recommendedName>
        <fullName evidence="5">BZIP domain-containing protein</fullName>
    </recommendedName>
</protein>
<evidence type="ECO:0000313" key="3">
    <source>
        <dbReference type="EMBL" id="ETP07822.1"/>
    </source>
</evidence>
<feature type="region of interest" description="Disordered" evidence="2">
    <location>
        <begin position="50"/>
        <end position="88"/>
    </location>
</feature>
<feature type="compositionally biased region" description="Basic and acidic residues" evidence="2">
    <location>
        <begin position="72"/>
        <end position="87"/>
    </location>
</feature>
<dbReference type="EMBL" id="ANIX01003236">
    <property type="protein sequence ID" value="ETP07822.1"/>
    <property type="molecule type" value="Genomic_DNA"/>
</dbReference>
<dbReference type="Proteomes" id="UP000018958">
    <property type="component" value="Unassembled WGS sequence"/>
</dbReference>
<reference evidence="3 4" key="1">
    <citation type="submission" date="2013-11" db="EMBL/GenBank/DDBJ databases">
        <title>The Genome Sequence of Phytophthora parasitica CJ01A1.</title>
        <authorList>
            <consortium name="The Broad Institute Genomics Platform"/>
            <person name="Russ C."/>
            <person name="Tyler B."/>
            <person name="Panabieres F."/>
            <person name="Shan W."/>
            <person name="Tripathy S."/>
            <person name="Grunwald N."/>
            <person name="Machado M."/>
            <person name="Johnson C.S."/>
            <person name="Walker B."/>
            <person name="Young S.K."/>
            <person name="Zeng Q."/>
            <person name="Gargeya S."/>
            <person name="Fitzgerald M."/>
            <person name="Haas B."/>
            <person name="Abouelleil A."/>
            <person name="Allen A.W."/>
            <person name="Alvarado L."/>
            <person name="Arachchi H.M."/>
            <person name="Berlin A.M."/>
            <person name="Chapman S.B."/>
            <person name="Gainer-Dewar J."/>
            <person name="Goldberg J."/>
            <person name="Griggs A."/>
            <person name="Gujja S."/>
            <person name="Hansen M."/>
            <person name="Howarth C."/>
            <person name="Imamovic A."/>
            <person name="Ireland A."/>
            <person name="Larimer J."/>
            <person name="McCowan C."/>
            <person name="Murphy C."/>
            <person name="Pearson M."/>
            <person name="Poon T.W."/>
            <person name="Priest M."/>
            <person name="Roberts A."/>
            <person name="Saif S."/>
            <person name="Shea T."/>
            <person name="Sisk P."/>
            <person name="Sykes S."/>
            <person name="Wortman J."/>
            <person name="Nusbaum C."/>
            <person name="Birren B."/>
        </authorList>
    </citation>
    <scope>NUCLEOTIDE SEQUENCE [LARGE SCALE GENOMIC DNA]</scope>
    <source>
        <strain evidence="3 4">CJ01A1</strain>
    </source>
</reference>
<keyword evidence="1" id="KW-0175">Coiled coil</keyword>
<evidence type="ECO:0008006" key="5">
    <source>
        <dbReference type="Google" id="ProtNLM"/>
    </source>
</evidence>
<gene>
    <name evidence="3" type="ORF">F441_16048</name>
</gene>
<evidence type="ECO:0000256" key="2">
    <source>
        <dbReference type="SAM" id="MobiDB-lite"/>
    </source>
</evidence>
<feature type="coiled-coil region" evidence="1">
    <location>
        <begin position="112"/>
        <end position="139"/>
    </location>
</feature>
<proteinExistence type="predicted"/>
<evidence type="ECO:0000313" key="4">
    <source>
        <dbReference type="Proteomes" id="UP000018958"/>
    </source>
</evidence>
<dbReference type="OrthoDB" id="109488at2759"/>